<sequence length="184" mass="21660">MQHRSQNWYLLIYTAVNFILTLRMILPIGSFTRWKRIAVPRQLSDSAEKRKIEVMTFNSQRIAVPRQLSDSAEKRKIEVMKSLQKTRRSCKREQPSTSNVRRKQLLFSTTDPDEMKDVSQSTDESLRRRIAATRIHIERLISRIREFHFLGPHARIDRQLVRLVDHCIVVAATIVNLQDPIIRT</sequence>
<name>A0A8S9XLQ1_APOLU</name>
<dbReference type="Proteomes" id="UP000466442">
    <property type="component" value="Unassembled WGS sequence"/>
</dbReference>
<keyword evidence="3" id="KW-1133">Transmembrane helix</keyword>
<keyword evidence="2" id="KW-0479">Metal-binding</keyword>
<feature type="transmembrane region" description="Helical" evidence="3">
    <location>
        <begin position="6"/>
        <end position="26"/>
    </location>
</feature>
<accession>A0A8S9XLQ1</accession>
<dbReference type="InterPro" id="IPR027806">
    <property type="entry name" value="HARBI1_dom"/>
</dbReference>
<evidence type="ECO:0000256" key="1">
    <source>
        <dbReference type="ARBA" id="ARBA00001968"/>
    </source>
</evidence>
<evidence type="ECO:0000259" key="4">
    <source>
        <dbReference type="Pfam" id="PF13359"/>
    </source>
</evidence>
<evidence type="ECO:0000313" key="5">
    <source>
        <dbReference type="EMBL" id="KAF6209883.1"/>
    </source>
</evidence>
<keyword evidence="3" id="KW-0472">Membrane</keyword>
<comment type="cofactor">
    <cofactor evidence="1">
        <name>a divalent metal cation</name>
        <dbReference type="ChEBI" id="CHEBI:60240"/>
    </cofactor>
</comment>
<evidence type="ECO:0000313" key="6">
    <source>
        <dbReference type="Proteomes" id="UP000466442"/>
    </source>
</evidence>
<evidence type="ECO:0000256" key="2">
    <source>
        <dbReference type="ARBA" id="ARBA00022723"/>
    </source>
</evidence>
<reference evidence="5" key="1">
    <citation type="journal article" date="2021" name="Mol. Ecol. Resour.">
        <title>Apolygus lucorum genome provides insights into omnivorousness and mesophyll feeding.</title>
        <authorList>
            <person name="Liu Y."/>
            <person name="Liu H."/>
            <person name="Wang H."/>
            <person name="Huang T."/>
            <person name="Liu B."/>
            <person name="Yang B."/>
            <person name="Yin L."/>
            <person name="Li B."/>
            <person name="Zhang Y."/>
            <person name="Zhang S."/>
            <person name="Jiang F."/>
            <person name="Zhang X."/>
            <person name="Ren Y."/>
            <person name="Wang B."/>
            <person name="Wang S."/>
            <person name="Lu Y."/>
            <person name="Wu K."/>
            <person name="Fan W."/>
            <person name="Wang G."/>
        </authorList>
    </citation>
    <scope>NUCLEOTIDE SEQUENCE</scope>
    <source>
        <strain evidence="5">12Hb</strain>
    </source>
</reference>
<comment type="caution">
    <text evidence="5">The sequence shown here is derived from an EMBL/GenBank/DDBJ whole genome shotgun (WGS) entry which is preliminary data.</text>
</comment>
<feature type="domain" description="DDE Tnp4" evidence="4">
    <location>
        <begin position="119"/>
        <end position="176"/>
    </location>
</feature>
<protein>
    <recommendedName>
        <fullName evidence="4">DDE Tnp4 domain-containing protein</fullName>
    </recommendedName>
</protein>
<organism evidence="5 6">
    <name type="scientific">Apolygus lucorum</name>
    <name type="common">Small green plant bug</name>
    <name type="synonym">Lygocoris lucorum</name>
    <dbReference type="NCBI Taxonomy" id="248454"/>
    <lineage>
        <taxon>Eukaryota</taxon>
        <taxon>Metazoa</taxon>
        <taxon>Ecdysozoa</taxon>
        <taxon>Arthropoda</taxon>
        <taxon>Hexapoda</taxon>
        <taxon>Insecta</taxon>
        <taxon>Pterygota</taxon>
        <taxon>Neoptera</taxon>
        <taxon>Paraneoptera</taxon>
        <taxon>Hemiptera</taxon>
        <taxon>Heteroptera</taxon>
        <taxon>Panheteroptera</taxon>
        <taxon>Cimicomorpha</taxon>
        <taxon>Miridae</taxon>
        <taxon>Mirini</taxon>
        <taxon>Apolygus</taxon>
    </lineage>
</organism>
<dbReference type="Pfam" id="PF13359">
    <property type="entry name" value="DDE_Tnp_4"/>
    <property type="match status" value="1"/>
</dbReference>
<dbReference type="OrthoDB" id="7467139at2759"/>
<gene>
    <name evidence="5" type="ORF">GE061_015636</name>
</gene>
<keyword evidence="3" id="KW-0812">Transmembrane</keyword>
<proteinExistence type="predicted"/>
<dbReference type="GO" id="GO:0046872">
    <property type="term" value="F:metal ion binding"/>
    <property type="evidence" value="ECO:0007669"/>
    <property type="project" value="UniProtKB-KW"/>
</dbReference>
<dbReference type="EMBL" id="WIXP02000006">
    <property type="protein sequence ID" value="KAF6209883.1"/>
    <property type="molecule type" value="Genomic_DNA"/>
</dbReference>
<evidence type="ECO:0000256" key="3">
    <source>
        <dbReference type="SAM" id="Phobius"/>
    </source>
</evidence>
<keyword evidence="6" id="KW-1185">Reference proteome</keyword>
<dbReference type="AlphaFoldDB" id="A0A8S9XLQ1"/>